<evidence type="ECO:0000313" key="2">
    <source>
        <dbReference type="EMBL" id="MBN7817005.1"/>
    </source>
</evidence>
<evidence type="ECO:0000259" key="1">
    <source>
        <dbReference type="PROSITE" id="PS51352"/>
    </source>
</evidence>
<evidence type="ECO:0000313" key="3">
    <source>
        <dbReference type="Proteomes" id="UP000664480"/>
    </source>
</evidence>
<dbReference type="EMBL" id="JAFKCU010000003">
    <property type="protein sequence ID" value="MBN7817005.1"/>
    <property type="molecule type" value="Genomic_DNA"/>
</dbReference>
<keyword evidence="3" id="KW-1185">Reference proteome</keyword>
<dbReference type="InterPro" id="IPR013766">
    <property type="entry name" value="Thioredoxin_domain"/>
</dbReference>
<accession>A0ABS3CJR6</accession>
<dbReference type="PANTHER" id="PTHR42852:SF13">
    <property type="entry name" value="PROTEIN DIPZ"/>
    <property type="match status" value="1"/>
</dbReference>
<protein>
    <submittedName>
        <fullName evidence="2">TlpA family protein disulfide reductase</fullName>
    </submittedName>
</protein>
<comment type="caution">
    <text evidence="2">The sequence shown here is derived from an EMBL/GenBank/DDBJ whole genome shotgun (WGS) entry which is preliminary data.</text>
</comment>
<dbReference type="PROSITE" id="PS51352">
    <property type="entry name" value="THIOREDOXIN_2"/>
    <property type="match status" value="1"/>
</dbReference>
<dbReference type="SUPFAM" id="SSF52833">
    <property type="entry name" value="Thioredoxin-like"/>
    <property type="match status" value="1"/>
</dbReference>
<proteinExistence type="predicted"/>
<dbReference type="CDD" id="cd02966">
    <property type="entry name" value="TlpA_like_family"/>
    <property type="match status" value="1"/>
</dbReference>
<dbReference type="RefSeq" id="WP_206587653.1">
    <property type="nucleotide sequence ID" value="NZ_JAFKCU010000003.1"/>
</dbReference>
<gene>
    <name evidence="2" type="ORF">J0A69_16305</name>
</gene>
<reference evidence="2 3" key="1">
    <citation type="submission" date="2021-03" db="EMBL/GenBank/DDBJ databases">
        <title>novel species isolated from a fishpond in China.</title>
        <authorList>
            <person name="Lu H."/>
            <person name="Cai Z."/>
        </authorList>
    </citation>
    <scope>NUCLEOTIDE SEQUENCE [LARGE SCALE GENOMIC DNA]</scope>
    <source>
        <strain evidence="2 3">YJ13C</strain>
    </source>
</reference>
<dbReference type="InterPro" id="IPR050553">
    <property type="entry name" value="Thioredoxin_ResA/DsbE_sf"/>
</dbReference>
<dbReference type="Proteomes" id="UP000664480">
    <property type="component" value="Unassembled WGS sequence"/>
</dbReference>
<organism evidence="2 3">
    <name type="scientific">Algoriphagus pacificus</name>
    <dbReference type="NCBI Taxonomy" id="2811234"/>
    <lineage>
        <taxon>Bacteria</taxon>
        <taxon>Pseudomonadati</taxon>
        <taxon>Bacteroidota</taxon>
        <taxon>Cytophagia</taxon>
        <taxon>Cytophagales</taxon>
        <taxon>Cyclobacteriaceae</taxon>
        <taxon>Algoriphagus</taxon>
    </lineage>
</organism>
<sequence>MKNITAFFLVLAISFSCQSEKDFTDEVNNYVQAFNSRNITDYVNFLIPAEYGNNEEYKTNLVEAYNRILEGDERKLSNVQIIHFVKKEDQTQLLFSADHGNSSTFFIGRTDSDNILKFSTLFSSNMRIDQITQKIPELDTSFYDLIEPGWENVIRFKAGERIPDLEWISISGKEIKTREISDQIIVLNFWHTTCAPCIKEIPELNQLVTKYPKVNFVAPISDIDVDYLKDKFLTKYNFNYDVVIVNGNDYNVYSFPKHIVIKDSKVVEIIDGYSEGNISKLEMAILEDI</sequence>
<dbReference type="Pfam" id="PF00578">
    <property type="entry name" value="AhpC-TSA"/>
    <property type="match status" value="1"/>
</dbReference>
<feature type="domain" description="Thioredoxin" evidence="1">
    <location>
        <begin position="156"/>
        <end position="289"/>
    </location>
</feature>
<dbReference type="Gene3D" id="3.40.30.10">
    <property type="entry name" value="Glutaredoxin"/>
    <property type="match status" value="1"/>
</dbReference>
<name>A0ABS3CJR6_9BACT</name>
<dbReference type="PANTHER" id="PTHR42852">
    <property type="entry name" value="THIOL:DISULFIDE INTERCHANGE PROTEIN DSBE"/>
    <property type="match status" value="1"/>
</dbReference>
<dbReference type="InterPro" id="IPR036249">
    <property type="entry name" value="Thioredoxin-like_sf"/>
</dbReference>
<dbReference type="PROSITE" id="PS51257">
    <property type="entry name" value="PROKAR_LIPOPROTEIN"/>
    <property type="match status" value="1"/>
</dbReference>
<dbReference type="InterPro" id="IPR000866">
    <property type="entry name" value="AhpC/TSA"/>
</dbReference>